<proteinExistence type="predicted"/>
<gene>
    <name evidence="3" type="ORF">LX64_03473</name>
</gene>
<dbReference type="Proteomes" id="UP000249547">
    <property type="component" value="Unassembled WGS sequence"/>
</dbReference>
<dbReference type="PANTHER" id="PTHR43584">
    <property type="entry name" value="NUCLEOTIDYL TRANSFERASE"/>
    <property type="match status" value="1"/>
</dbReference>
<dbReference type="OrthoDB" id="9784832at2"/>
<dbReference type="EMBL" id="QLLL01000006">
    <property type="protein sequence ID" value="RAJ02455.1"/>
    <property type="molecule type" value="Genomic_DNA"/>
</dbReference>
<dbReference type="InterPro" id="IPR023917">
    <property type="entry name" value="Bifunctiontional_GlmU_bac-type"/>
</dbReference>
<dbReference type="InterPro" id="IPR011004">
    <property type="entry name" value="Trimer_LpxA-like_sf"/>
</dbReference>
<evidence type="ECO:0000256" key="2">
    <source>
        <dbReference type="ARBA" id="ARBA00023315"/>
    </source>
</evidence>
<keyword evidence="2" id="KW-0012">Acyltransferase</keyword>
<reference evidence="3 4" key="1">
    <citation type="submission" date="2018-06" db="EMBL/GenBank/DDBJ databases">
        <title>Genomic Encyclopedia of Archaeal and Bacterial Type Strains, Phase II (KMG-II): from individual species to whole genera.</title>
        <authorList>
            <person name="Goeker M."/>
        </authorList>
    </citation>
    <scope>NUCLEOTIDE SEQUENCE [LARGE SCALE GENOMIC DNA]</scope>
    <source>
        <strain evidence="3 4">DSM 23857</strain>
    </source>
</reference>
<evidence type="ECO:0000313" key="4">
    <source>
        <dbReference type="Proteomes" id="UP000249547"/>
    </source>
</evidence>
<dbReference type="RefSeq" id="WP_111598894.1">
    <property type="nucleotide sequence ID" value="NZ_QLLL01000006.1"/>
</dbReference>
<dbReference type="Gene3D" id="2.160.10.10">
    <property type="entry name" value="Hexapeptide repeat proteins"/>
    <property type="match status" value="1"/>
</dbReference>
<dbReference type="GO" id="GO:0016746">
    <property type="term" value="F:acyltransferase activity"/>
    <property type="evidence" value="ECO:0007669"/>
    <property type="project" value="UniProtKB-KW"/>
</dbReference>
<dbReference type="PANTHER" id="PTHR43584:SF8">
    <property type="entry name" value="N-ACETYLMURAMATE ALPHA-1-PHOSPHATE URIDYLYLTRANSFERASE"/>
    <property type="match status" value="1"/>
</dbReference>
<dbReference type="SUPFAM" id="SSF51161">
    <property type="entry name" value="Trimeric LpxA-like enzymes"/>
    <property type="match status" value="1"/>
</dbReference>
<sequence>MKPNYILFDTPGRDLLLPFTHTRPVAACSIGILTIQEKWEHWLQTPVSHFTAAYLQEKYPLHSNKEGLNVLINGHVMPTKELVAAIQNLQPGQELYKNKSLVVKSVTGEDFFGAVAAADRLDFAGEIYRIDHPWDFIHLNDWAIREDFALLTAGRTSATVDPSNQVVNPSQIFIEEGASVTCSVLNATNGPIYIGKNALVMEGCLIRGGLGMKESAVMKMGTKIYGAVSLGKATIIGGEIKNAIFFDYANKAHDGYIGDAVIGEWCNLGAGTNCSNLKNNGKNVRIWMEAKGEAWDAGLKCGVLMGDYSRAGINTMFNTGTVVGVSCNLFGGGFPGKYLRSFTWGGSATTELYRLEEALRDAGSWMEFKKKTMQDSEKQILRYIFETQNSGNV</sequence>
<keyword evidence="1 3" id="KW-0808">Transferase</keyword>
<accession>A0A327QEM6</accession>
<dbReference type="AlphaFoldDB" id="A0A327QEM6"/>
<organism evidence="3 4">
    <name type="scientific">Chitinophaga skermanii</name>
    <dbReference type="NCBI Taxonomy" id="331697"/>
    <lineage>
        <taxon>Bacteria</taxon>
        <taxon>Pseudomonadati</taxon>
        <taxon>Bacteroidota</taxon>
        <taxon>Chitinophagia</taxon>
        <taxon>Chitinophagales</taxon>
        <taxon>Chitinophagaceae</taxon>
        <taxon>Chitinophaga</taxon>
    </lineage>
</organism>
<name>A0A327QEM6_9BACT</name>
<dbReference type="NCBIfam" id="TIGR03991">
    <property type="entry name" value="alt_bact_glmU"/>
    <property type="match status" value="1"/>
</dbReference>
<comment type="caution">
    <text evidence="3">The sequence shown here is derived from an EMBL/GenBank/DDBJ whole genome shotgun (WGS) entry which is preliminary data.</text>
</comment>
<protein>
    <submittedName>
        <fullName evidence="3">UDP-N-acetylglucosamine diphosphorylase/glucosamine-1-phosphate N-acetyltransferase</fullName>
    </submittedName>
</protein>
<dbReference type="GO" id="GO:0016779">
    <property type="term" value="F:nucleotidyltransferase activity"/>
    <property type="evidence" value="ECO:0007669"/>
    <property type="project" value="UniProtKB-ARBA"/>
</dbReference>
<keyword evidence="4" id="KW-1185">Reference proteome</keyword>
<evidence type="ECO:0000313" key="3">
    <source>
        <dbReference type="EMBL" id="RAJ02455.1"/>
    </source>
</evidence>
<dbReference type="Pfam" id="PF13562">
    <property type="entry name" value="NTP_transf_4"/>
    <property type="match status" value="1"/>
</dbReference>
<evidence type="ECO:0000256" key="1">
    <source>
        <dbReference type="ARBA" id="ARBA00022679"/>
    </source>
</evidence>
<dbReference type="InterPro" id="IPR050065">
    <property type="entry name" value="GlmU-like"/>
</dbReference>